<dbReference type="Proteomes" id="UP000177177">
    <property type="component" value="Unassembled WGS sequence"/>
</dbReference>
<name>A0A1G2KUH4_9BACT</name>
<evidence type="ECO:0000313" key="3">
    <source>
        <dbReference type="Proteomes" id="UP000177177"/>
    </source>
</evidence>
<accession>A0A1G2KUH4</accession>
<sequence length="97" mass="11794">METSMRVASLPEFFRPILWSYDMRQIDIWRDKKTIIVQSLNYGDLEHWQWLVRTYGREEIKKLLAEIPITEFRPRVRRLIMLIFGIEVFSHASRSTH</sequence>
<comment type="caution">
    <text evidence="2">The sequence shown here is derived from an EMBL/GenBank/DDBJ whole genome shotgun (WGS) entry which is preliminary data.</text>
</comment>
<dbReference type="InterPro" id="IPR053830">
    <property type="entry name" value="DUF6922"/>
</dbReference>
<feature type="domain" description="DUF6922" evidence="1">
    <location>
        <begin position="13"/>
        <end position="64"/>
    </location>
</feature>
<reference evidence="2 3" key="1">
    <citation type="journal article" date="2016" name="Nat. Commun.">
        <title>Thousands of microbial genomes shed light on interconnected biogeochemical processes in an aquifer system.</title>
        <authorList>
            <person name="Anantharaman K."/>
            <person name="Brown C.T."/>
            <person name="Hug L.A."/>
            <person name="Sharon I."/>
            <person name="Castelle C.J."/>
            <person name="Probst A.J."/>
            <person name="Thomas B.C."/>
            <person name="Singh A."/>
            <person name="Wilkins M.J."/>
            <person name="Karaoz U."/>
            <person name="Brodie E.L."/>
            <person name="Williams K.H."/>
            <person name="Hubbard S.S."/>
            <person name="Banfield J.F."/>
        </authorList>
    </citation>
    <scope>NUCLEOTIDE SEQUENCE [LARGE SCALE GENOMIC DNA]</scope>
</reference>
<proteinExistence type="predicted"/>
<organism evidence="2 3">
    <name type="scientific">Candidatus Sungbacteria bacterium RIFCSPHIGHO2_02_FULL_53_17</name>
    <dbReference type="NCBI Taxonomy" id="1802275"/>
    <lineage>
        <taxon>Bacteria</taxon>
        <taxon>Candidatus Sungiibacteriota</taxon>
    </lineage>
</organism>
<dbReference type="AlphaFoldDB" id="A0A1G2KUH4"/>
<dbReference type="EMBL" id="MHQN01000024">
    <property type="protein sequence ID" value="OHA03097.1"/>
    <property type="molecule type" value="Genomic_DNA"/>
</dbReference>
<gene>
    <name evidence="2" type="ORF">A3C92_02035</name>
</gene>
<protein>
    <recommendedName>
        <fullName evidence="1">DUF6922 domain-containing protein</fullName>
    </recommendedName>
</protein>
<evidence type="ECO:0000259" key="1">
    <source>
        <dbReference type="Pfam" id="PF21956"/>
    </source>
</evidence>
<evidence type="ECO:0000313" key="2">
    <source>
        <dbReference type="EMBL" id="OHA03097.1"/>
    </source>
</evidence>
<dbReference type="Pfam" id="PF21956">
    <property type="entry name" value="DUF6922"/>
    <property type="match status" value="1"/>
</dbReference>